<protein>
    <recommendedName>
        <fullName evidence="1">Phosphoribulokinase/uridine kinase domain-containing protein</fullName>
    </recommendedName>
</protein>
<name>A0AAN8EDU8_9EURO</name>
<accession>A0AAN8EDU8</accession>
<gene>
    <name evidence="2" type="ORF">OHC33_009859</name>
</gene>
<proteinExistence type="predicted"/>
<comment type="caution">
    <text evidence="2">The sequence shown here is derived from an EMBL/GenBank/DDBJ whole genome shotgun (WGS) entry which is preliminary data.</text>
</comment>
<keyword evidence="3" id="KW-1185">Reference proteome</keyword>
<dbReference type="GO" id="GO:0005524">
    <property type="term" value="F:ATP binding"/>
    <property type="evidence" value="ECO:0007669"/>
    <property type="project" value="InterPro"/>
</dbReference>
<reference evidence="2 3" key="1">
    <citation type="submission" date="2022-12" db="EMBL/GenBank/DDBJ databases">
        <title>Genomic features and morphological characterization of a novel Knufia sp. strain isolated from spacecraft assembly facility.</title>
        <authorList>
            <person name="Teixeira M."/>
            <person name="Chander A.M."/>
            <person name="Stajich J.E."/>
            <person name="Venkateswaran K."/>
        </authorList>
    </citation>
    <scope>NUCLEOTIDE SEQUENCE [LARGE SCALE GENOMIC DNA]</scope>
    <source>
        <strain evidence="2 3">FJI-L2-BK-P2</strain>
    </source>
</reference>
<dbReference type="EMBL" id="JAKLMC020000039">
    <property type="protein sequence ID" value="KAK5949118.1"/>
    <property type="molecule type" value="Genomic_DNA"/>
</dbReference>
<dbReference type="Proteomes" id="UP001316803">
    <property type="component" value="Unassembled WGS sequence"/>
</dbReference>
<dbReference type="SUPFAM" id="SSF52540">
    <property type="entry name" value="P-loop containing nucleoside triphosphate hydrolases"/>
    <property type="match status" value="1"/>
</dbReference>
<sequence length="241" mass="27401">MDDISNQLAERVHKKYNELAYHDSTTMKERRFLIAMAGGPGSGKSSIAAEIAKAIEQRNIKCQCVELEGFMKPQSELAKMPDPQDAKDRRGAIWTFDGHAVVDLVKRCREPNKKIMAPAFDGEKRDPVPEGQEIHADAGVLIFEGIYVLANEKPWDQIAGLVDQKWFVHVDPGMQRDRVAGREVEKGIEKDMESAYRRYDTHDGRNNEYILENSVGVDIVIENNDREKTVREMHGRHPSEQ</sequence>
<dbReference type="PANTHER" id="PTHR10285">
    <property type="entry name" value="URIDINE KINASE"/>
    <property type="match status" value="1"/>
</dbReference>
<dbReference type="AlphaFoldDB" id="A0AAN8EDU8"/>
<dbReference type="Pfam" id="PF00485">
    <property type="entry name" value="PRK"/>
    <property type="match status" value="1"/>
</dbReference>
<dbReference type="GO" id="GO:0016301">
    <property type="term" value="F:kinase activity"/>
    <property type="evidence" value="ECO:0007669"/>
    <property type="project" value="InterPro"/>
</dbReference>
<evidence type="ECO:0000313" key="2">
    <source>
        <dbReference type="EMBL" id="KAK5949118.1"/>
    </source>
</evidence>
<feature type="domain" description="Phosphoribulokinase/uridine kinase" evidence="1">
    <location>
        <begin position="33"/>
        <end position="174"/>
    </location>
</feature>
<evidence type="ECO:0000259" key="1">
    <source>
        <dbReference type="Pfam" id="PF00485"/>
    </source>
</evidence>
<dbReference type="Gene3D" id="3.40.50.300">
    <property type="entry name" value="P-loop containing nucleotide triphosphate hydrolases"/>
    <property type="match status" value="2"/>
</dbReference>
<dbReference type="InterPro" id="IPR027417">
    <property type="entry name" value="P-loop_NTPase"/>
</dbReference>
<organism evidence="2 3">
    <name type="scientific">Knufia fluminis</name>
    <dbReference type="NCBI Taxonomy" id="191047"/>
    <lineage>
        <taxon>Eukaryota</taxon>
        <taxon>Fungi</taxon>
        <taxon>Dikarya</taxon>
        <taxon>Ascomycota</taxon>
        <taxon>Pezizomycotina</taxon>
        <taxon>Eurotiomycetes</taxon>
        <taxon>Chaetothyriomycetidae</taxon>
        <taxon>Chaetothyriales</taxon>
        <taxon>Trichomeriaceae</taxon>
        <taxon>Knufia</taxon>
    </lineage>
</organism>
<dbReference type="InterPro" id="IPR006083">
    <property type="entry name" value="PRK/URK"/>
</dbReference>
<evidence type="ECO:0000313" key="3">
    <source>
        <dbReference type="Proteomes" id="UP001316803"/>
    </source>
</evidence>